<protein>
    <submittedName>
        <fullName evidence="1">Uncharacterized protein</fullName>
    </submittedName>
</protein>
<reference evidence="1" key="1">
    <citation type="submission" date="2021-09" db="EMBL/GenBank/DDBJ databases">
        <authorList>
            <consortium name="AG Swart"/>
            <person name="Singh M."/>
            <person name="Singh A."/>
            <person name="Seah K."/>
            <person name="Emmerich C."/>
        </authorList>
    </citation>
    <scope>NUCLEOTIDE SEQUENCE</scope>
    <source>
        <strain evidence="1">ATCC30299</strain>
    </source>
</reference>
<keyword evidence="2" id="KW-1185">Reference proteome</keyword>
<proteinExistence type="predicted"/>
<dbReference type="EMBL" id="CAJZBQ010000062">
    <property type="protein sequence ID" value="CAG9335472.1"/>
    <property type="molecule type" value="Genomic_DNA"/>
</dbReference>
<evidence type="ECO:0000313" key="1">
    <source>
        <dbReference type="EMBL" id="CAG9335472.1"/>
    </source>
</evidence>
<organism evidence="1 2">
    <name type="scientific">Blepharisma stoltei</name>
    <dbReference type="NCBI Taxonomy" id="1481888"/>
    <lineage>
        <taxon>Eukaryota</taxon>
        <taxon>Sar</taxon>
        <taxon>Alveolata</taxon>
        <taxon>Ciliophora</taxon>
        <taxon>Postciliodesmatophora</taxon>
        <taxon>Heterotrichea</taxon>
        <taxon>Heterotrichida</taxon>
        <taxon>Blepharismidae</taxon>
        <taxon>Blepharisma</taxon>
    </lineage>
</organism>
<comment type="caution">
    <text evidence="1">The sequence shown here is derived from an EMBL/GenBank/DDBJ whole genome shotgun (WGS) entry which is preliminary data.</text>
</comment>
<gene>
    <name evidence="1" type="ORF">BSTOLATCC_MIC63945</name>
</gene>
<evidence type="ECO:0000313" key="2">
    <source>
        <dbReference type="Proteomes" id="UP001162131"/>
    </source>
</evidence>
<name>A0AAU9KDZ1_9CILI</name>
<sequence length="200" mass="23894">MVERNCASELRRKYFSLLQNVPEENLRTLEFIVMNEKLKTLNAADNMPDLKSVAPYDLESINGYSDGLQNSYFNWKWLQREDYRFKVLTIENQNEAICLGPPRFRPVDLIAKDDFYEGIETCFFCWRYFETDSGYRLKVVTIENLQNSVPKLLFPLRRFITPNHLLAVPNFYDGLSTEVFQWRWFERENEAYRVVTLENK</sequence>
<dbReference type="Proteomes" id="UP001162131">
    <property type="component" value="Unassembled WGS sequence"/>
</dbReference>
<accession>A0AAU9KDZ1</accession>
<dbReference type="AlphaFoldDB" id="A0AAU9KDZ1"/>